<keyword evidence="1" id="KW-0472">Membrane</keyword>
<dbReference type="NCBIfam" id="NF008528">
    <property type="entry name" value="PRK11463.1-2"/>
    <property type="match status" value="1"/>
</dbReference>
<gene>
    <name evidence="2" type="ORF">METZ01_LOCUS184182</name>
</gene>
<feature type="transmembrane region" description="Helical" evidence="1">
    <location>
        <begin position="6"/>
        <end position="23"/>
    </location>
</feature>
<keyword evidence="1" id="KW-1133">Transmembrane helix</keyword>
<name>A0A382CYS4_9ZZZZ</name>
<evidence type="ECO:0008006" key="3">
    <source>
        <dbReference type="Google" id="ProtNLM"/>
    </source>
</evidence>
<organism evidence="2">
    <name type="scientific">marine metagenome</name>
    <dbReference type="NCBI Taxonomy" id="408172"/>
    <lineage>
        <taxon>unclassified sequences</taxon>
        <taxon>metagenomes</taxon>
        <taxon>ecological metagenomes</taxon>
    </lineage>
</organism>
<evidence type="ECO:0000313" key="2">
    <source>
        <dbReference type="EMBL" id="SVB31328.1"/>
    </source>
</evidence>
<dbReference type="PANTHER" id="PTHR35335">
    <property type="entry name" value="UPF0716 PROTEIN FXSA"/>
    <property type="match status" value="1"/>
</dbReference>
<dbReference type="EMBL" id="UINC01036804">
    <property type="protein sequence ID" value="SVB31328.1"/>
    <property type="molecule type" value="Genomic_DNA"/>
</dbReference>
<feature type="transmembrane region" description="Helical" evidence="1">
    <location>
        <begin position="78"/>
        <end position="103"/>
    </location>
</feature>
<protein>
    <recommendedName>
        <fullName evidence="3">FxsA cytoplasmic membrane protein</fullName>
    </recommendedName>
</protein>
<dbReference type="Pfam" id="PF04186">
    <property type="entry name" value="FxsA"/>
    <property type="match status" value="1"/>
</dbReference>
<dbReference type="InterPro" id="IPR007313">
    <property type="entry name" value="FxsA"/>
</dbReference>
<accession>A0A382CYS4</accession>
<keyword evidence="1" id="KW-0812">Transmembrane</keyword>
<reference evidence="2" key="1">
    <citation type="submission" date="2018-05" db="EMBL/GenBank/DDBJ databases">
        <authorList>
            <person name="Lanie J.A."/>
            <person name="Ng W.-L."/>
            <person name="Kazmierczak K.M."/>
            <person name="Andrzejewski T.M."/>
            <person name="Davidsen T.M."/>
            <person name="Wayne K.J."/>
            <person name="Tettelin H."/>
            <person name="Glass J.I."/>
            <person name="Rusch D."/>
            <person name="Podicherti R."/>
            <person name="Tsui H.-C.T."/>
            <person name="Winkler M.E."/>
        </authorList>
    </citation>
    <scope>NUCLEOTIDE SEQUENCE</scope>
</reference>
<proteinExistence type="predicted"/>
<dbReference type="PANTHER" id="PTHR35335:SF1">
    <property type="entry name" value="UPF0716 PROTEIN FXSA"/>
    <property type="match status" value="1"/>
</dbReference>
<sequence>MIMSYLLASLILFIPLVEIWILIQIGIAANLNAVFILCVITAGAGWWLMRGEDFSIWTLIETELQNQRLPTEELLNDFMTWSCGLALLIPGFLSDLLALALLIPPLKEELVRILRSRMQKKISP</sequence>
<dbReference type="GO" id="GO:0016020">
    <property type="term" value="C:membrane"/>
    <property type="evidence" value="ECO:0007669"/>
    <property type="project" value="InterPro"/>
</dbReference>
<evidence type="ECO:0000256" key="1">
    <source>
        <dbReference type="SAM" id="Phobius"/>
    </source>
</evidence>
<feature type="transmembrane region" description="Helical" evidence="1">
    <location>
        <begin position="30"/>
        <end position="49"/>
    </location>
</feature>
<dbReference type="AlphaFoldDB" id="A0A382CYS4"/>